<gene>
    <name evidence="1" type="ORF">PAAG_05027</name>
</gene>
<accession>C1H2N4</accession>
<keyword evidence="2" id="KW-1185">Reference proteome</keyword>
<dbReference type="HOGENOM" id="CLU_1741130_0_0_1"/>
<organism evidence="1 2">
    <name type="scientific">Paracoccidioides lutzii (strain ATCC MYA-826 / Pb01)</name>
    <name type="common">Paracoccidioides brasiliensis</name>
    <dbReference type="NCBI Taxonomy" id="502779"/>
    <lineage>
        <taxon>Eukaryota</taxon>
        <taxon>Fungi</taxon>
        <taxon>Dikarya</taxon>
        <taxon>Ascomycota</taxon>
        <taxon>Pezizomycotina</taxon>
        <taxon>Eurotiomycetes</taxon>
        <taxon>Eurotiomycetidae</taxon>
        <taxon>Onygenales</taxon>
        <taxon>Ajellomycetaceae</taxon>
        <taxon>Paracoccidioides</taxon>
    </lineage>
</organism>
<dbReference type="Proteomes" id="UP000002059">
    <property type="component" value="Partially assembled WGS sequence"/>
</dbReference>
<sequence>MAYFFRRAAAGYCYLQTTPNTHWNPSRVPPISYDNELTFSYKRYPYTSQQRYHARLPKLPLSQYRQNLLGSETPILGSLTATVLLNKEYKAQNTERFRLGIFVGKTLSGFGTSRSRHYLLRLRYLLSQRNSTLSLRRIAFANSSEHLRAG</sequence>
<dbReference type="VEuPathDB" id="FungiDB:PAAG_05027"/>
<dbReference type="EMBL" id="KN294004">
    <property type="protein sequence ID" value="EEH33978.2"/>
    <property type="molecule type" value="Genomic_DNA"/>
</dbReference>
<dbReference type="GeneID" id="9096270"/>
<evidence type="ECO:0000313" key="2">
    <source>
        <dbReference type="Proteomes" id="UP000002059"/>
    </source>
</evidence>
<dbReference type="KEGG" id="pbl:PAAG_05027"/>
<dbReference type="AlphaFoldDB" id="C1H2N4"/>
<evidence type="ECO:0000313" key="1">
    <source>
        <dbReference type="EMBL" id="EEH33978.2"/>
    </source>
</evidence>
<name>C1H2N4_PARBA</name>
<proteinExistence type="predicted"/>
<reference evidence="1 2" key="1">
    <citation type="journal article" date="2011" name="PLoS Genet.">
        <title>Comparative genomic analysis of human fungal pathogens causing paracoccidioidomycosis.</title>
        <authorList>
            <person name="Desjardins C.A."/>
            <person name="Champion M.D."/>
            <person name="Holder J.W."/>
            <person name="Muszewska A."/>
            <person name="Goldberg J."/>
            <person name="Bailao A.M."/>
            <person name="Brigido M.M."/>
            <person name="Ferreira M.E."/>
            <person name="Garcia A.M."/>
            <person name="Grynberg M."/>
            <person name="Gujja S."/>
            <person name="Heiman D.I."/>
            <person name="Henn M.R."/>
            <person name="Kodira C.D."/>
            <person name="Leon-Narvaez H."/>
            <person name="Longo L.V."/>
            <person name="Ma L.J."/>
            <person name="Malavazi I."/>
            <person name="Matsuo A.L."/>
            <person name="Morais F.V."/>
            <person name="Pereira M."/>
            <person name="Rodriguez-Brito S."/>
            <person name="Sakthikumar S."/>
            <person name="Salem-Izacc S.M."/>
            <person name="Sykes S.M."/>
            <person name="Teixeira M.M."/>
            <person name="Vallejo M.C."/>
            <person name="Walter M.E."/>
            <person name="Yandava C."/>
            <person name="Young S."/>
            <person name="Zeng Q."/>
            <person name="Zucker J."/>
            <person name="Felipe M.S."/>
            <person name="Goldman G.H."/>
            <person name="Haas B.J."/>
            <person name="McEwen J.G."/>
            <person name="Nino-Vega G."/>
            <person name="Puccia R."/>
            <person name="San-Blas G."/>
            <person name="Soares C.M."/>
            <person name="Birren B.W."/>
            <person name="Cuomo C.A."/>
        </authorList>
    </citation>
    <scope>NUCLEOTIDE SEQUENCE [LARGE SCALE GENOMIC DNA]</scope>
    <source>
        <strain evidence="2">ATCC MYA-826 / Pb01</strain>
    </source>
</reference>
<dbReference type="RefSeq" id="XP_015699672.1">
    <property type="nucleotide sequence ID" value="XM_015845446.1"/>
</dbReference>
<protein>
    <submittedName>
        <fullName evidence="1">Uncharacterized protein</fullName>
    </submittedName>
</protein>